<keyword evidence="8" id="KW-0868">Chloride</keyword>
<dbReference type="PANTHER" id="PTHR43427">
    <property type="entry name" value="CHLORIDE CHANNEL PROTEIN CLC-E"/>
    <property type="match status" value="1"/>
</dbReference>
<accession>A0ABU5S676</accession>
<comment type="caution">
    <text evidence="11">The sequence shown here is derived from an EMBL/GenBank/DDBJ whole genome shotgun (WGS) entry which is preliminary data.</text>
</comment>
<evidence type="ECO:0000256" key="1">
    <source>
        <dbReference type="ARBA" id="ARBA00004141"/>
    </source>
</evidence>
<feature type="transmembrane region" description="Helical" evidence="10">
    <location>
        <begin position="60"/>
        <end position="84"/>
    </location>
</feature>
<dbReference type="Gene3D" id="1.10.3080.10">
    <property type="entry name" value="Clc chloride channel"/>
    <property type="match status" value="1"/>
</dbReference>
<dbReference type="EMBL" id="JAYGIL010000015">
    <property type="protein sequence ID" value="MEA5403973.1"/>
    <property type="molecule type" value="Genomic_DNA"/>
</dbReference>
<dbReference type="SUPFAM" id="SSF81340">
    <property type="entry name" value="Clc chloride channel"/>
    <property type="match status" value="1"/>
</dbReference>
<evidence type="ECO:0000256" key="5">
    <source>
        <dbReference type="ARBA" id="ARBA00023065"/>
    </source>
</evidence>
<keyword evidence="7" id="KW-0869">Chloride channel</keyword>
<keyword evidence="5" id="KW-0406">Ion transport</keyword>
<dbReference type="CDD" id="cd01034">
    <property type="entry name" value="EriC_like"/>
    <property type="match status" value="1"/>
</dbReference>
<feature type="transmembrane region" description="Helical" evidence="10">
    <location>
        <begin position="376"/>
        <end position="394"/>
    </location>
</feature>
<dbReference type="InterPro" id="IPR001807">
    <property type="entry name" value="ClC"/>
</dbReference>
<evidence type="ECO:0000256" key="9">
    <source>
        <dbReference type="ARBA" id="ARBA00023303"/>
    </source>
</evidence>
<keyword evidence="9" id="KW-0407">Ion channel</keyword>
<keyword evidence="4 10" id="KW-1133">Transmembrane helix</keyword>
<name>A0ABU5S676_9BACT</name>
<evidence type="ECO:0000256" key="10">
    <source>
        <dbReference type="SAM" id="Phobius"/>
    </source>
</evidence>
<evidence type="ECO:0000256" key="3">
    <source>
        <dbReference type="ARBA" id="ARBA00022692"/>
    </source>
</evidence>
<dbReference type="Pfam" id="PF00654">
    <property type="entry name" value="Voltage_CLC"/>
    <property type="match status" value="1"/>
</dbReference>
<feature type="transmembrane region" description="Helical" evidence="10">
    <location>
        <begin position="284"/>
        <end position="301"/>
    </location>
</feature>
<keyword evidence="2" id="KW-0813">Transport</keyword>
<organism evidence="11 12">
    <name type="scientific">Arcicella gelida</name>
    <dbReference type="NCBI Taxonomy" id="2984195"/>
    <lineage>
        <taxon>Bacteria</taxon>
        <taxon>Pseudomonadati</taxon>
        <taxon>Bacteroidota</taxon>
        <taxon>Cytophagia</taxon>
        <taxon>Cytophagales</taxon>
        <taxon>Flectobacillaceae</taxon>
        <taxon>Arcicella</taxon>
    </lineage>
</organism>
<feature type="transmembrane region" description="Helical" evidence="10">
    <location>
        <begin position="409"/>
        <end position="428"/>
    </location>
</feature>
<feature type="transmembrane region" description="Helical" evidence="10">
    <location>
        <begin position="243"/>
        <end position="272"/>
    </location>
</feature>
<evidence type="ECO:0000313" key="12">
    <source>
        <dbReference type="Proteomes" id="UP001303899"/>
    </source>
</evidence>
<keyword evidence="12" id="KW-1185">Reference proteome</keyword>
<evidence type="ECO:0000256" key="2">
    <source>
        <dbReference type="ARBA" id="ARBA00022448"/>
    </source>
</evidence>
<keyword evidence="3 10" id="KW-0812">Transmembrane</keyword>
<evidence type="ECO:0000256" key="6">
    <source>
        <dbReference type="ARBA" id="ARBA00023136"/>
    </source>
</evidence>
<reference evidence="11 12" key="1">
    <citation type="submission" date="2023-12" db="EMBL/GenBank/DDBJ databases">
        <title>Novel species of the genus Arcicella isolated from rivers.</title>
        <authorList>
            <person name="Lu H."/>
        </authorList>
    </citation>
    <scope>NUCLEOTIDE SEQUENCE [LARGE SCALE GENOMIC DNA]</scope>
    <source>
        <strain evidence="11 12">DC2W</strain>
    </source>
</reference>
<gene>
    <name evidence="11" type="ORF">VB776_13675</name>
</gene>
<dbReference type="PANTHER" id="PTHR43427:SF6">
    <property type="entry name" value="CHLORIDE CHANNEL PROTEIN CLC-E"/>
    <property type="match status" value="1"/>
</dbReference>
<evidence type="ECO:0000256" key="4">
    <source>
        <dbReference type="ARBA" id="ARBA00022989"/>
    </source>
</evidence>
<sequence length="456" mass="50349">MKILAKLRQQLKIKFDAIQNKKLQRDILNALPFWLGAFITGIMAVLYAKLFSIAETATHYLFHLANWSFFILTPVCFWVAWWLVIKFAPFSRGSGIPQVSAAIELANPKHYYKVDSLLSFKVIFIKILSSLIMVLGGGVVGREGPTIQISASIFKIINDILPDWYPKISKRNMIVTGAASGLAAAFNTPLGGIVFAIEELTKTHFSLFKSALLTGVIIAGLTALHFLGPYLYLGYPALDNISIWIIASIIPLALITGFSGCGMSNIILYVFGKKNALQHNYQKVIYIIICGLIIASMGYFFDSRIFGSGKEIMISSLFSNDKHLEWYMPILRIIGPIVSFSVGGSGGVFAPALSAGASIGAVMSGWLHLSSTETNLMILCGMGGFLTGVTRSPFTSSILVIEMTNSHNIIFYLMLTTLLASLISNLMSKHTFYDYLKMQYIEEIHKSEKQQDVTKE</sequence>
<proteinExistence type="predicted"/>
<dbReference type="InterPro" id="IPR014743">
    <property type="entry name" value="Cl-channel_core"/>
</dbReference>
<dbReference type="Proteomes" id="UP001303899">
    <property type="component" value="Unassembled WGS sequence"/>
</dbReference>
<dbReference type="PRINTS" id="PR00762">
    <property type="entry name" value="CLCHANNEL"/>
</dbReference>
<evidence type="ECO:0000256" key="7">
    <source>
        <dbReference type="ARBA" id="ARBA00023173"/>
    </source>
</evidence>
<dbReference type="InterPro" id="IPR050368">
    <property type="entry name" value="ClC-type_chloride_channel"/>
</dbReference>
<protein>
    <submittedName>
        <fullName evidence="11">Chloride channel protein</fullName>
    </submittedName>
</protein>
<dbReference type="RefSeq" id="WP_323697263.1">
    <property type="nucleotide sequence ID" value="NZ_JAYGIL010000015.1"/>
</dbReference>
<keyword evidence="6 10" id="KW-0472">Membrane</keyword>
<feature type="transmembrane region" description="Helical" evidence="10">
    <location>
        <begin position="173"/>
        <end position="198"/>
    </location>
</feature>
<evidence type="ECO:0000313" key="11">
    <source>
        <dbReference type="EMBL" id="MEA5403973.1"/>
    </source>
</evidence>
<feature type="transmembrane region" description="Helical" evidence="10">
    <location>
        <begin position="118"/>
        <end position="140"/>
    </location>
</feature>
<feature type="transmembrane region" description="Helical" evidence="10">
    <location>
        <begin position="210"/>
        <end position="231"/>
    </location>
</feature>
<feature type="transmembrane region" description="Helical" evidence="10">
    <location>
        <begin position="27"/>
        <end position="48"/>
    </location>
</feature>
<comment type="subcellular location">
    <subcellularLocation>
        <location evidence="1">Membrane</location>
        <topology evidence="1">Multi-pass membrane protein</topology>
    </subcellularLocation>
</comment>
<evidence type="ECO:0000256" key="8">
    <source>
        <dbReference type="ARBA" id="ARBA00023214"/>
    </source>
</evidence>
<feature type="transmembrane region" description="Helical" evidence="10">
    <location>
        <begin position="348"/>
        <end position="369"/>
    </location>
</feature>